<evidence type="ECO:0000313" key="6">
    <source>
        <dbReference type="Proteomes" id="UP000215902"/>
    </source>
</evidence>
<evidence type="ECO:0008006" key="7">
    <source>
        <dbReference type="Google" id="ProtNLM"/>
    </source>
</evidence>
<feature type="domain" description="Tyrosine specific protein phosphatases" evidence="4">
    <location>
        <begin position="102"/>
        <end position="171"/>
    </location>
</feature>
<dbReference type="GO" id="GO:0004439">
    <property type="term" value="F:phosphatidylinositol-4,5-bisphosphate 5-phosphatase activity"/>
    <property type="evidence" value="ECO:0007669"/>
    <property type="project" value="TreeGrafter"/>
</dbReference>
<dbReference type="InterPro" id="IPR016130">
    <property type="entry name" value="Tyr_Pase_AS"/>
</dbReference>
<sequence length="185" mass="21050">DWPSIHRLLFYPAVTKSLTWRLLGLSDWYNRIDEHLVLGALPLVREFQSVAKSESIKAVLSINEPHEVKPAWVAGEKECRRLGLARMQLSVPDFGGHSPSARQLQKCCDFIESTVAKGGSVYLHCRAGRTRSGTVAAAYLMRRHRSLAPVDACDRLRAKRPSLLLNRPQLDALHEFWRLEQARER</sequence>
<evidence type="ECO:0000259" key="3">
    <source>
        <dbReference type="PROSITE" id="PS50054"/>
    </source>
</evidence>
<evidence type="ECO:0000313" key="5">
    <source>
        <dbReference type="EMBL" id="PAA91593.1"/>
    </source>
</evidence>
<evidence type="ECO:0000259" key="4">
    <source>
        <dbReference type="PROSITE" id="PS50056"/>
    </source>
</evidence>
<dbReference type="PROSITE" id="PS50054">
    <property type="entry name" value="TYR_PHOSPHATASE_DUAL"/>
    <property type="match status" value="1"/>
</dbReference>
<dbReference type="GO" id="GO:0004721">
    <property type="term" value="F:phosphoprotein phosphatase activity"/>
    <property type="evidence" value="ECO:0007669"/>
    <property type="project" value="UniProtKB-KW"/>
</dbReference>
<dbReference type="InterPro" id="IPR042165">
    <property type="entry name" value="PTPMT1"/>
</dbReference>
<dbReference type="SUPFAM" id="SSF52799">
    <property type="entry name" value="(Phosphotyrosine protein) phosphatases II"/>
    <property type="match status" value="1"/>
</dbReference>
<evidence type="ECO:0000256" key="2">
    <source>
        <dbReference type="ARBA" id="ARBA00022912"/>
    </source>
</evidence>
<dbReference type="Gene3D" id="3.90.190.10">
    <property type="entry name" value="Protein tyrosine phosphatase superfamily"/>
    <property type="match status" value="1"/>
</dbReference>
<dbReference type="PANTHER" id="PTHR46712">
    <property type="entry name" value="PHOSPHATIDYLGLYCEROPHOSPHATASE AND PROTEIN-TYROSINE PHOSPHATASE 1"/>
    <property type="match status" value="1"/>
</dbReference>
<dbReference type="InterPro" id="IPR000387">
    <property type="entry name" value="Tyr_Pase_dom"/>
</dbReference>
<dbReference type="AlphaFoldDB" id="A0A267GZX5"/>
<accession>A0A267GZX5</accession>
<dbReference type="GO" id="GO:0008962">
    <property type="term" value="F:phosphatidylglycerophosphatase activity"/>
    <property type="evidence" value="ECO:0007669"/>
    <property type="project" value="TreeGrafter"/>
</dbReference>
<name>A0A267GZX5_9PLAT</name>
<dbReference type="PROSITE" id="PS50056">
    <property type="entry name" value="TYR_PHOSPHATASE_2"/>
    <property type="match status" value="1"/>
</dbReference>
<dbReference type="Pfam" id="PF00782">
    <property type="entry name" value="DSPc"/>
    <property type="match status" value="1"/>
</dbReference>
<dbReference type="EMBL" id="NIVC01000083">
    <property type="protein sequence ID" value="PAA91593.1"/>
    <property type="molecule type" value="Genomic_DNA"/>
</dbReference>
<keyword evidence="6" id="KW-1185">Reference proteome</keyword>
<keyword evidence="1" id="KW-0378">Hydrolase</keyword>
<feature type="non-terminal residue" evidence="5">
    <location>
        <position position="1"/>
    </location>
</feature>
<dbReference type="SMART" id="SM00195">
    <property type="entry name" value="DSPc"/>
    <property type="match status" value="1"/>
</dbReference>
<feature type="domain" description="Tyrosine-protein phosphatase" evidence="3">
    <location>
        <begin position="28"/>
        <end position="182"/>
    </location>
</feature>
<proteinExistence type="predicted"/>
<dbReference type="PANTHER" id="PTHR46712:SF1">
    <property type="entry name" value="PHOSPHATIDYLGLYCEROPHOSPHATASE AND PROTEIN-TYROSINE PHOSPHATASE 1"/>
    <property type="match status" value="1"/>
</dbReference>
<dbReference type="InterPro" id="IPR029021">
    <property type="entry name" value="Prot-tyrosine_phosphatase-like"/>
</dbReference>
<dbReference type="InterPro" id="IPR020422">
    <property type="entry name" value="TYR_PHOSPHATASE_DUAL_dom"/>
</dbReference>
<comment type="caution">
    <text evidence="5">The sequence shown here is derived from an EMBL/GenBank/DDBJ whole genome shotgun (WGS) entry which is preliminary data.</text>
</comment>
<dbReference type="Proteomes" id="UP000215902">
    <property type="component" value="Unassembled WGS sequence"/>
</dbReference>
<dbReference type="FunFam" id="3.90.190.10:FF:000157">
    <property type="entry name" value="Protein-tyrosine phosphatase"/>
    <property type="match status" value="1"/>
</dbReference>
<reference evidence="5 6" key="1">
    <citation type="submission" date="2017-06" db="EMBL/GenBank/DDBJ databases">
        <title>A platform for efficient transgenesis in Macrostomum lignano, a flatworm model organism for stem cell research.</title>
        <authorList>
            <person name="Berezikov E."/>
        </authorList>
    </citation>
    <scope>NUCLEOTIDE SEQUENCE [LARGE SCALE GENOMIC DNA]</scope>
    <source>
        <strain evidence="5">DV1</strain>
        <tissue evidence="5">Whole organism</tissue>
    </source>
</reference>
<dbReference type="InterPro" id="IPR000340">
    <property type="entry name" value="Dual-sp_phosphatase_cat-dom"/>
</dbReference>
<dbReference type="STRING" id="282301.A0A267GZX5"/>
<evidence type="ECO:0000256" key="1">
    <source>
        <dbReference type="ARBA" id="ARBA00022801"/>
    </source>
</evidence>
<dbReference type="OrthoDB" id="273181at2759"/>
<dbReference type="PROSITE" id="PS00383">
    <property type="entry name" value="TYR_PHOSPHATASE_1"/>
    <property type="match status" value="1"/>
</dbReference>
<protein>
    <recommendedName>
        <fullName evidence="7">Tyrosine specific protein phosphatases domain-containing protein</fullName>
    </recommendedName>
</protein>
<keyword evidence="2" id="KW-0904">Protein phosphatase</keyword>
<gene>
    <name evidence="5" type="ORF">BOX15_Mlig019743g1</name>
</gene>
<organism evidence="5 6">
    <name type="scientific">Macrostomum lignano</name>
    <dbReference type="NCBI Taxonomy" id="282301"/>
    <lineage>
        <taxon>Eukaryota</taxon>
        <taxon>Metazoa</taxon>
        <taxon>Spiralia</taxon>
        <taxon>Lophotrochozoa</taxon>
        <taxon>Platyhelminthes</taxon>
        <taxon>Rhabditophora</taxon>
        <taxon>Macrostomorpha</taxon>
        <taxon>Macrostomida</taxon>
        <taxon>Macrostomidae</taxon>
        <taxon>Macrostomum</taxon>
    </lineage>
</organism>